<dbReference type="Proteomes" id="UP001057402">
    <property type="component" value="Chromosome 5"/>
</dbReference>
<accession>A0ACB9QU74</accession>
<evidence type="ECO:0000313" key="1">
    <source>
        <dbReference type="EMBL" id="KAI4368959.1"/>
    </source>
</evidence>
<gene>
    <name evidence="1" type="ORF">MLD38_017458</name>
</gene>
<sequence length="105" mass="11564">MYCWDSRDFLVEVGLSAEAGYLIWNRMRSVGSIKKKMDEDAANHNSAHAWSNLTGTPLNVLDRANQMLRSREDFGGDGAYCSSAPMVDSFGSGTLDRASDPLQKT</sequence>
<keyword evidence="2" id="KW-1185">Reference proteome</keyword>
<dbReference type="EMBL" id="CM042884">
    <property type="protein sequence ID" value="KAI4368959.1"/>
    <property type="molecule type" value="Genomic_DNA"/>
</dbReference>
<proteinExistence type="predicted"/>
<protein>
    <submittedName>
        <fullName evidence="1">Uncharacterized protein</fullName>
    </submittedName>
</protein>
<name>A0ACB9QU74_9MYRT</name>
<organism evidence="1 2">
    <name type="scientific">Melastoma candidum</name>
    <dbReference type="NCBI Taxonomy" id="119954"/>
    <lineage>
        <taxon>Eukaryota</taxon>
        <taxon>Viridiplantae</taxon>
        <taxon>Streptophyta</taxon>
        <taxon>Embryophyta</taxon>
        <taxon>Tracheophyta</taxon>
        <taxon>Spermatophyta</taxon>
        <taxon>Magnoliopsida</taxon>
        <taxon>eudicotyledons</taxon>
        <taxon>Gunneridae</taxon>
        <taxon>Pentapetalae</taxon>
        <taxon>rosids</taxon>
        <taxon>malvids</taxon>
        <taxon>Myrtales</taxon>
        <taxon>Melastomataceae</taxon>
        <taxon>Melastomatoideae</taxon>
        <taxon>Melastomateae</taxon>
        <taxon>Melastoma</taxon>
    </lineage>
</organism>
<evidence type="ECO:0000313" key="2">
    <source>
        <dbReference type="Proteomes" id="UP001057402"/>
    </source>
</evidence>
<reference evidence="2" key="1">
    <citation type="journal article" date="2023" name="Front. Plant Sci.">
        <title>Chromosomal-level genome assembly of Melastoma candidum provides insights into trichome evolution.</title>
        <authorList>
            <person name="Zhong Y."/>
            <person name="Wu W."/>
            <person name="Sun C."/>
            <person name="Zou P."/>
            <person name="Liu Y."/>
            <person name="Dai S."/>
            <person name="Zhou R."/>
        </authorList>
    </citation>
    <scope>NUCLEOTIDE SEQUENCE [LARGE SCALE GENOMIC DNA]</scope>
</reference>
<comment type="caution">
    <text evidence="1">The sequence shown here is derived from an EMBL/GenBank/DDBJ whole genome shotgun (WGS) entry which is preliminary data.</text>
</comment>